<gene>
    <name evidence="3" type="ORF">CONPUDRAFT_128865</name>
</gene>
<protein>
    <recommendedName>
        <fullName evidence="5">DUF4243 domain-containing protein</fullName>
    </recommendedName>
</protein>
<dbReference type="EMBL" id="JH711583">
    <property type="protein sequence ID" value="EIW77878.1"/>
    <property type="molecule type" value="Genomic_DNA"/>
</dbReference>
<feature type="region of interest" description="Disordered" evidence="2">
    <location>
        <begin position="1"/>
        <end position="22"/>
    </location>
</feature>
<dbReference type="Pfam" id="PF14027">
    <property type="entry name" value="Questin_oxidase"/>
    <property type="match status" value="1"/>
</dbReference>
<dbReference type="OrthoDB" id="10004862at2759"/>
<sequence>MSPTLSTQDVGALFPAPAPPPSVLAPRRIPNSGPECTAALVKTLKHNHEKHHVFFNERSFHNHAAHHLICIWALGASGPLIESAYNDTHVDHMKDQFKPPQEITDTNFVEHLGDENYYTGYLNYFHDLVLRKSASELLEEYIFSEKYNIDPAREAKGEKQPEMLNRFVEIIMHPLIHTGYGVEFGLPGMLAEGFAQTSIHPAGATTLVSQLLFRSQPLDRPKVHPFSILAKMLKDPRFEDRILDKHEYAEMLESRGDIIVEYGAQWVVDIQNEQDYEFYLEQLIWTVTMIYGIGSWSEKEPYAADFFTMHAVTSALFLPSVCAKVSHRSQSLLLRAHFLTSITWWLVRGRPSFPIERFNALTPTYPKLPGPHPTPAADAIPSLSSPYAVVPNAWMPILQSTLVHPNEHLCKLQRALAHFAELYGHRPAGYFAGAGLDQVEKLDGSMFVRVAILTGDLLGWSREGEPNAGMWDWQEFERAAIESERLGAEQEAEKECLEADKA</sequence>
<dbReference type="Proteomes" id="UP000053558">
    <property type="component" value="Unassembled WGS sequence"/>
</dbReference>
<name>A0A5M3MF64_CONPW</name>
<dbReference type="KEGG" id="cput:CONPUDRAFT_128865"/>
<dbReference type="GO" id="GO:0016491">
    <property type="term" value="F:oxidoreductase activity"/>
    <property type="evidence" value="ECO:0007669"/>
    <property type="project" value="UniProtKB-KW"/>
</dbReference>
<evidence type="ECO:0000313" key="4">
    <source>
        <dbReference type="Proteomes" id="UP000053558"/>
    </source>
</evidence>
<proteinExistence type="predicted"/>
<comment type="caution">
    <text evidence="3">The sequence shown here is derived from an EMBL/GenBank/DDBJ whole genome shotgun (WGS) entry which is preliminary data.</text>
</comment>
<evidence type="ECO:0000256" key="2">
    <source>
        <dbReference type="SAM" id="MobiDB-lite"/>
    </source>
</evidence>
<dbReference type="AlphaFoldDB" id="A0A5M3MF64"/>
<evidence type="ECO:0000256" key="1">
    <source>
        <dbReference type="ARBA" id="ARBA00023002"/>
    </source>
</evidence>
<dbReference type="PANTHER" id="PTHR35870">
    <property type="entry name" value="PROTEIN, PUTATIVE (AFU_ORTHOLOGUE AFUA_5G03330)-RELATED"/>
    <property type="match status" value="1"/>
</dbReference>
<dbReference type="GeneID" id="19200154"/>
<keyword evidence="4" id="KW-1185">Reference proteome</keyword>
<dbReference type="OMA" id="HERWHIF"/>
<dbReference type="RefSeq" id="XP_007772186.1">
    <property type="nucleotide sequence ID" value="XM_007773996.1"/>
</dbReference>
<reference evidence="4" key="1">
    <citation type="journal article" date="2012" name="Science">
        <title>The Paleozoic origin of enzymatic lignin decomposition reconstructed from 31 fungal genomes.</title>
        <authorList>
            <person name="Floudas D."/>
            <person name="Binder M."/>
            <person name="Riley R."/>
            <person name="Barry K."/>
            <person name="Blanchette R.A."/>
            <person name="Henrissat B."/>
            <person name="Martinez A.T."/>
            <person name="Otillar R."/>
            <person name="Spatafora J.W."/>
            <person name="Yadav J.S."/>
            <person name="Aerts A."/>
            <person name="Benoit I."/>
            <person name="Boyd A."/>
            <person name="Carlson A."/>
            <person name="Copeland A."/>
            <person name="Coutinho P.M."/>
            <person name="de Vries R.P."/>
            <person name="Ferreira P."/>
            <person name="Findley K."/>
            <person name="Foster B."/>
            <person name="Gaskell J."/>
            <person name="Glotzer D."/>
            <person name="Gorecki P."/>
            <person name="Heitman J."/>
            <person name="Hesse C."/>
            <person name="Hori C."/>
            <person name="Igarashi K."/>
            <person name="Jurgens J.A."/>
            <person name="Kallen N."/>
            <person name="Kersten P."/>
            <person name="Kohler A."/>
            <person name="Kuees U."/>
            <person name="Kumar T.K.A."/>
            <person name="Kuo A."/>
            <person name="LaButti K."/>
            <person name="Larrondo L.F."/>
            <person name="Lindquist E."/>
            <person name="Ling A."/>
            <person name="Lombard V."/>
            <person name="Lucas S."/>
            <person name="Lundell T."/>
            <person name="Martin R."/>
            <person name="McLaughlin D.J."/>
            <person name="Morgenstern I."/>
            <person name="Morin E."/>
            <person name="Murat C."/>
            <person name="Nagy L.G."/>
            <person name="Nolan M."/>
            <person name="Ohm R.A."/>
            <person name="Patyshakuliyeva A."/>
            <person name="Rokas A."/>
            <person name="Ruiz-Duenas F.J."/>
            <person name="Sabat G."/>
            <person name="Salamov A."/>
            <person name="Samejima M."/>
            <person name="Schmutz J."/>
            <person name="Slot J.C."/>
            <person name="St John F."/>
            <person name="Stenlid J."/>
            <person name="Sun H."/>
            <person name="Sun S."/>
            <person name="Syed K."/>
            <person name="Tsang A."/>
            <person name="Wiebenga A."/>
            <person name="Young D."/>
            <person name="Pisabarro A."/>
            <person name="Eastwood D.C."/>
            <person name="Martin F."/>
            <person name="Cullen D."/>
            <person name="Grigoriev I.V."/>
            <person name="Hibbett D.S."/>
        </authorList>
    </citation>
    <scope>NUCLEOTIDE SEQUENCE [LARGE SCALE GENOMIC DNA]</scope>
    <source>
        <strain evidence="4">RWD-64-598 SS2</strain>
    </source>
</reference>
<dbReference type="InterPro" id="IPR025337">
    <property type="entry name" value="Questin_oxidase-like"/>
</dbReference>
<keyword evidence="1" id="KW-0560">Oxidoreductase</keyword>
<evidence type="ECO:0000313" key="3">
    <source>
        <dbReference type="EMBL" id="EIW77878.1"/>
    </source>
</evidence>
<organism evidence="3 4">
    <name type="scientific">Coniophora puteana (strain RWD-64-598)</name>
    <name type="common">Brown rot fungus</name>
    <dbReference type="NCBI Taxonomy" id="741705"/>
    <lineage>
        <taxon>Eukaryota</taxon>
        <taxon>Fungi</taxon>
        <taxon>Dikarya</taxon>
        <taxon>Basidiomycota</taxon>
        <taxon>Agaricomycotina</taxon>
        <taxon>Agaricomycetes</taxon>
        <taxon>Agaricomycetidae</taxon>
        <taxon>Boletales</taxon>
        <taxon>Coniophorineae</taxon>
        <taxon>Coniophoraceae</taxon>
        <taxon>Coniophora</taxon>
    </lineage>
</organism>
<evidence type="ECO:0008006" key="5">
    <source>
        <dbReference type="Google" id="ProtNLM"/>
    </source>
</evidence>
<accession>A0A5M3MF64</accession>
<dbReference type="PANTHER" id="PTHR35870:SF1">
    <property type="entry name" value="PROTEIN, PUTATIVE (AFU_ORTHOLOGUE AFUA_5G03330)-RELATED"/>
    <property type="match status" value="1"/>
</dbReference>